<feature type="transmembrane region" description="Helical" evidence="7">
    <location>
        <begin position="127"/>
        <end position="146"/>
    </location>
</feature>
<keyword evidence="2" id="KW-1003">Cell membrane</keyword>
<comment type="subcellular location">
    <subcellularLocation>
        <location evidence="1">Cell membrane</location>
        <topology evidence="1">Single-pass membrane protein</topology>
    </subcellularLocation>
</comment>
<evidence type="ECO:0000313" key="10">
    <source>
        <dbReference type="Proteomes" id="UP000636793"/>
    </source>
</evidence>
<reference evidence="9" key="1">
    <citation type="journal article" date="2014" name="Int. J. Syst. Evol. Microbiol.">
        <title>Complete genome sequence of Corynebacterium casei LMG S-19264T (=DSM 44701T), isolated from a smear-ripened cheese.</title>
        <authorList>
            <consortium name="US DOE Joint Genome Institute (JGI-PGF)"/>
            <person name="Walter F."/>
            <person name="Albersmeier A."/>
            <person name="Kalinowski J."/>
            <person name="Ruckert C."/>
        </authorList>
    </citation>
    <scope>NUCLEOTIDE SEQUENCE</scope>
    <source>
        <strain evidence="9">CGMCC 1.15085</strain>
    </source>
</reference>
<keyword evidence="5 7" id="KW-0472">Membrane</keyword>
<dbReference type="Proteomes" id="UP000636793">
    <property type="component" value="Unassembled WGS sequence"/>
</dbReference>
<evidence type="ECO:0000256" key="5">
    <source>
        <dbReference type="ARBA" id="ARBA00023136"/>
    </source>
</evidence>
<keyword evidence="4 7" id="KW-1133">Transmembrane helix</keyword>
<dbReference type="PANTHER" id="PTHR33885">
    <property type="entry name" value="PHAGE SHOCK PROTEIN C"/>
    <property type="match status" value="1"/>
</dbReference>
<gene>
    <name evidence="9" type="ORF">GCM10011492_43010</name>
</gene>
<protein>
    <recommendedName>
        <fullName evidence="8">Phage shock protein PspC N-terminal domain-containing protein</fullName>
    </recommendedName>
</protein>
<evidence type="ECO:0000259" key="8">
    <source>
        <dbReference type="Pfam" id="PF04024"/>
    </source>
</evidence>
<name>A0A916TIP8_9MICO</name>
<sequence>MTQQTHPGHHPPHQRDALDRLFSAARRLGVVRDSNEKWLGGVAAGLARRWAVDPLIVRAGLILITCIFGIGIPAYFLAWTLLPDEAGEIVAEKAVRHGHASSIVLCIVAVVLSVGGFGAFWSVGSGWGLSGQALGLGLLAWAFLAWNGHGPGARRDGESMQEWSARLGDGIRTDRSGTPHRDESGPSTGNRAAAAGAAARAAAIDLRKPSAGNDWTPWSTPANAPPDTAPAVQTPWNTVAPTRSKRRGLGAPLSFAILGISVLAGAFTALVLVGTSHGDSALQVGLAAGAAVAALALVIGGLAGRRGGALAPLATVAAVLALLASAAAPKGMPWTGTIGDEPWRPTSVAPGTQHNFAMRIGNGDLDLSGLRSTDLASHTRLHARVNVGQLTITVPADTTVRVKGYAHIGEIEVMRGKDRIVGHGGIDTRRTLTVGDGAKVIDLDASVGIGNITIKEQAK</sequence>
<evidence type="ECO:0000256" key="2">
    <source>
        <dbReference type="ARBA" id="ARBA00022475"/>
    </source>
</evidence>
<feature type="compositionally biased region" description="Basic and acidic residues" evidence="6">
    <location>
        <begin position="169"/>
        <end position="184"/>
    </location>
</feature>
<comment type="caution">
    <text evidence="9">The sequence shown here is derived from an EMBL/GenBank/DDBJ whole genome shotgun (WGS) entry which is preliminary data.</text>
</comment>
<reference evidence="9" key="2">
    <citation type="submission" date="2020-09" db="EMBL/GenBank/DDBJ databases">
        <authorList>
            <person name="Sun Q."/>
            <person name="Zhou Y."/>
        </authorList>
    </citation>
    <scope>NUCLEOTIDE SEQUENCE</scope>
    <source>
        <strain evidence="9">CGMCC 1.15085</strain>
    </source>
</reference>
<keyword evidence="3 7" id="KW-0812">Transmembrane</keyword>
<feature type="region of interest" description="Disordered" evidence="6">
    <location>
        <begin position="169"/>
        <end position="192"/>
    </location>
</feature>
<dbReference type="EMBL" id="BMHI01000008">
    <property type="protein sequence ID" value="GGB47244.1"/>
    <property type="molecule type" value="Genomic_DNA"/>
</dbReference>
<evidence type="ECO:0000256" key="6">
    <source>
        <dbReference type="SAM" id="MobiDB-lite"/>
    </source>
</evidence>
<feature type="domain" description="Phage shock protein PspC N-terminal" evidence="8">
    <location>
        <begin position="30"/>
        <end position="85"/>
    </location>
</feature>
<feature type="transmembrane region" description="Helical" evidence="7">
    <location>
        <begin position="253"/>
        <end position="275"/>
    </location>
</feature>
<feature type="transmembrane region" description="Helical" evidence="7">
    <location>
        <begin position="281"/>
        <end position="302"/>
    </location>
</feature>
<feature type="transmembrane region" description="Helical" evidence="7">
    <location>
        <begin position="103"/>
        <end position="121"/>
    </location>
</feature>
<evidence type="ECO:0000313" key="9">
    <source>
        <dbReference type="EMBL" id="GGB47244.1"/>
    </source>
</evidence>
<dbReference type="PANTHER" id="PTHR33885:SF3">
    <property type="entry name" value="PHAGE SHOCK PROTEIN C"/>
    <property type="match status" value="1"/>
</dbReference>
<dbReference type="Pfam" id="PF04024">
    <property type="entry name" value="PspC"/>
    <property type="match status" value="1"/>
</dbReference>
<evidence type="ECO:0000256" key="7">
    <source>
        <dbReference type="SAM" id="Phobius"/>
    </source>
</evidence>
<dbReference type="InterPro" id="IPR052027">
    <property type="entry name" value="PspC"/>
</dbReference>
<evidence type="ECO:0000256" key="4">
    <source>
        <dbReference type="ARBA" id="ARBA00022989"/>
    </source>
</evidence>
<proteinExistence type="predicted"/>
<dbReference type="GO" id="GO:0005886">
    <property type="term" value="C:plasma membrane"/>
    <property type="evidence" value="ECO:0007669"/>
    <property type="project" value="UniProtKB-SubCell"/>
</dbReference>
<dbReference type="AlphaFoldDB" id="A0A916TIP8"/>
<feature type="transmembrane region" description="Helical" evidence="7">
    <location>
        <begin position="55"/>
        <end position="82"/>
    </location>
</feature>
<dbReference type="RefSeq" id="WP_188839129.1">
    <property type="nucleotide sequence ID" value="NZ_BMHI01000008.1"/>
</dbReference>
<keyword evidence="10" id="KW-1185">Reference proteome</keyword>
<dbReference type="InterPro" id="IPR007168">
    <property type="entry name" value="Phageshock_PspC_N"/>
</dbReference>
<evidence type="ECO:0000256" key="1">
    <source>
        <dbReference type="ARBA" id="ARBA00004162"/>
    </source>
</evidence>
<feature type="transmembrane region" description="Helical" evidence="7">
    <location>
        <begin position="309"/>
        <end position="328"/>
    </location>
</feature>
<evidence type="ECO:0000256" key="3">
    <source>
        <dbReference type="ARBA" id="ARBA00022692"/>
    </source>
</evidence>
<accession>A0A916TIP8</accession>
<organism evidence="9 10">
    <name type="scientific">Flexivirga endophytica</name>
    <dbReference type="NCBI Taxonomy" id="1849103"/>
    <lineage>
        <taxon>Bacteria</taxon>
        <taxon>Bacillati</taxon>
        <taxon>Actinomycetota</taxon>
        <taxon>Actinomycetes</taxon>
        <taxon>Micrococcales</taxon>
        <taxon>Dermacoccaceae</taxon>
        <taxon>Flexivirga</taxon>
    </lineage>
</organism>